<accession>A0A177MME0</accession>
<dbReference type="Gene3D" id="2.40.160.10">
    <property type="entry name" value="Porin"/>
    <property type="match status" value="1"/>
</dbReference>
<organism evidence="2 3">
    <name type="scientific">Methylomonas methanica</name>
    <dbReference type="NCBI Taxonomy" id="421"/>
    <lineage>
        <taxon>Bacteria</taxon>
        <taxon>Pseudomonadati</taxon>
        <taxon>Pseudomonadota</taxon>
        <taxon>Gammaproteobacteria</taxon>
        <taxon>Methylococcales</taxon>
        <taxon>Methylococcaceae</taxon>
        <taxon>Methylomonas</taxon>
    </lineage>
</organism>
<evidence type="ECO:0000256" key="1">
    <source>
        <dbReference type="SAM" id="SignalP"/>
    </source>
</evidence>
<dbReference type="EMBL" id="LUUH01000038">
    <property type="protein sequence ID" value="OAI06100.1"/>
    <property type="molecule type" value="Genomic_DNA"/>
</dbReference>
<dbReference type="InterPro" id="IPR010870">
    <property type="entry name" value="Porin_O/P"/>
</dbReference>
<comment type="caution">
    <text evidence="2">The sequence shown here is derived from an EMBL/GenBank/DDBJ whole genome shotgun (WGS) entry which is preliminary data.</text>
</comment>
<evidence type="ECO:0000313" key="2">
    <source>
        <dbReference type="EMBL" id="OAI06100.1"/>
    </source>
</evidence>
<evidence type="ECO:0000313" key="3">
    <source>
        <dbReference type="Proteomes" id="UP000077763"/>
    </source>
</evidence>
<reference evidence="2 3" key="1">
    <citation type="submission" date="2016-03" db="EMBL/GenBank/DDBJ databases">
        <authorList>
            <person name="Ploux O."/>
        </authorList>
    </citation>
    <scope>NUCLEOTIDE SEQUENCE [LARGE SCALE GENOMIC DNA]</scope>
    <source>
        <strain evidence="2 3">R-45371</strain>
    </source>
</reference>
<keyword evidence="1" id="KW-0732">Signal</keyword>
<dbReference type="Proteomes" id="UP000077763">
    <property type="component" value="Unassembled WGS sequence"/>
</dbReference>
<dbReference type="Pfam" id="PF07396">
    <property type="entry name" value="Porin_O_P"/>
    <property type="match status" value="1"/>
</dbReference>
<name>A0A177MME0_METMH</name>
<dbReference type="InterPro" id="IPR023614">
    <property type="entry name" value="Porin_dom_sf"/>
</dbReference>
<feature type="signal peptide" evidence="1">
    <location>
        <begin position="1"/>
        <end position="24"/>
    </location>
</feature>
<gene>
    <name evidence="2" type="ORF">A1353_10485</name>
</gene>
<feature type="chain" id="PRO_5008068193" evidence="1">
    <location>
        <begin position="25"/>
        <end position="484"/>
    </location>
</feature>
<dbReference type="RefSeq" id="WP_064036242.1">
    <property type="nucleotide sequence ID" value="NZ_LUUH01000038.1"/>
</dbReference>
<sequence>MRLSKLSLAVAAVIGSGVCAEAMALDLYVDSKTKQIFAEPGPGRTKLGSFEKVEDTAAQKADIQQIKEDLAMKDNELKALDEHMKVAEEVKVKMGNKGVEFQSADKEFQFRMGGRIHADASYSSGDDDLVSRGTTTHVEANDGTEIRRGRIEMLGTFFGDWDFKSQWDFADNNVATKDLFIEYTGLKDFEIVAGQQKQAFSRELQESSNDMMFMERSLMNALNEPTVDRAIGLNVGTFHKDWTGQVGVYGDTVTANSNSNRADEGWGISTRWTYAPINEKTKLIHLGVAGNYRDPNANGQVTDNGLRLRSETSHMSNLNLIDTGVINDVNGIQMVGLEANALYGPFTLGGEYTQMWLNREAGAADAEFNAWYTEASWTITGESRKYKKGKFYKVEPHKNFSLKNGTWGAWELAARYAEADLTSGNIRGGQMSNLTLALNWYMNSNIRFMANYNKTLDMNNPAVTTTAREEPNVDTFMLRGQLAF</sequence>
<dbReference type="AlphaFoldDB" id="A0A177MME0"/>
<protein>
    <submittedName>
        <fullName evidence="2">Porin</fullName>
    </submittedName>
</protein>
<dbReference type="SUPFAM" id="SSF56935">
    <property type="entry name" value="Porins"/>
    <property type="match status" value="1"/>
</dbReference>
<proteinExistence type="predicted"/>